<evidence type="ECO:0000313" key="2">
    <source>
        <dbReference type="EMBL" id="KKO71161.1"/>
    </source>
</evidence>
<dbReference type="EMBL" id="LBNE01000009">
    <property type="protein sequence ID" value="KKO71161.1"/>
    <property type="molecule type" value="Genomic_DNA"/>
</dbReference>
<keyword evidence="1" id="KW-0732">Signal</keyword>
<dbReference type="Pfam" id="PF13557">
    <property type="entry name" value="Phenol_MetA_deg"/>
    <property type="match status" value="1"/>
</dbReference>
<proteinExistence type="predicted"/>
<feature type="chain" id="PRO_5007908597" description="Outer membrane beta-barrel porin/alpha-amylase" evidence="1">
    <location>
        <begin position="46"/>
        <end position="304"/>
    </location>
</feature>
<feature type="signal peptide" evidence="1">
    <location>
        <begin position="1"/>
        <end position="45"/>
    </location>
</feature>
<comment type="caution">
    <text evidence="2">The sequence shown here is derived from an EMBL/GenBank/DDBJ whole genome shotgun (WGS) entry which is preliminary data.</text>
</comment>
<accession>A0A171KQJ4</accession>
<evidence type="ECO:0000256" key="1">
    <source>
        <dbReference type="SAM" id="SignalP"/>
    </source>
</evidence>
<protein>
    <recommendedName>
        <fullName evidence="4">Outer membrane beta-barrel porin/alpha-amylase</fullName>
    </recommendedName>
</protein>
<evidence type="ECO:0000313" key="3">
    <source>
        <dbReference type="Proteomes" id="UP000078084"/>
    </source>
</evidence>
<name>A0A171KQJ4_9BURK</name>
<dbReference type="Proteomes" id="UP000078084">
    <property type="component" value="Unassembled WGS sequence"/>
</dbReference>
<reference evidence="2 3" key="1">
    <citation type="submission" date="2015-04" db="EMBL/GenBank/DDBJ databases">
        <title>Genome sequence of Kerstersia gyiorum CG1.</title>
        <authorList>
            <person name="Greninger A.L."/>
            <person name="Kozyreva V."/>
            <person name="Chaturvedi V."/>
        </authorList>
    </citation>
    <scope>NUCLEOTIDE SEQUENCE [LARGE SCALE GENOMIC DNA]</scope>
    <source>
        <strain evidence="2 3">CG1</strain>
    </source>
</reference>
<dbReference type="InterPro" id="IPR025737">
    <property type="entry name" value="FApF"/>
</dbReference>
<dbReference type="STRING" id="206506.AAV32_12965"/>
<evidence type="ECO:0008006" key="4">
    <source>
        <dbReference type="Google" id="ProtNLM"/>
    </source>
</evidence>
<dbReference type="AlphaFoldDB" id="A0A171KQJ4"/>
<keyword evidence="3" id="KW-1185">Reference proteome</keyword>
<gene>
    <name evidence="2" type="ORF">AAV32_12965</name>
</gene>
<sequence length="304" mass="33988">MEHRIMTKRNTSPVHHCLSRAFSQRLAGALLAVPAVCLLAGAAQAAGTPDPGDYVPAPAGATVFAVYAQHLKSDKVYENGHKVEDGLGLRLDIGVARLMHYVDVGGKTMDFEIILPYARQRIRSMDYRESGLGNLQLGTTYWMLEDNEAGRYAAWAAYLTLPTGSHRKDGFAISEDRYALDLEAAYLTPLGGRWSLDLIGQVEAYTHDDATDVHRRPMARAFAHLSYHWSEQTRLAFSVRQSWGSRETLYGEKVLGSKNDTNLMLTWAHQFTDNFQLQLQYADDVHVRNGSPVRALQARTVFVF</sequence>
<organism evidence="2 3">
    <name type="scientific">Kerstersia gyiorum</name>
    <dbReference type="NCBI Taxonomy" id="206506"/>
    <lineage>
        <taxon>Bacteria</taxon>
        <taxon>Pseudomonadati</taxon>
        <taxon>Pseudomonadota</taxon>
        <taxon>Betaproteobacteria</taxon>
        <taxon>Burkholderiales</taxon>
        <taxon>Alcaligenaceae</taxon>
        <taxon>Kerstersia</taxon>
    </lineage>
</organism>